<dbReference type="SMART" id="SM00871">
    <property type="entry name" value="AraC_E_bind"/>
    <property type="match status" value="1"/>
</dbReference>
<evidence type="ECO:0000259" key="4">
    <source>
        <dbReference type="PROSITE" id="PS01124"/>
    </source>
</evidence>
<dbReference type="EMBL" id="FOQU01000003">
    <property type="protein sequence ID" value="SFI50935.1"/>
    <property type="molecule type" value="Genomic_DNA"/>
</dbReference>
<feature type="domain" description="HTH araC/xylS-type" evidence="4">
    <location>
        <begin position="11"/>
        <end position="112"/>
    </location>
</feature>
<evidence type="ECO:0000256" key="1">
    <source>
        <dbReference type="ARBA" id="ARBA00023015"/>
    </source>
</evidence>
<dbReference type="PROSITE" id="PS00041">
    <property type="entry name" value="HTH_ARAC_FAMILY_1"/>
    <property type="match status" value="1"/>
</dbReference>
<dbReference type="RefSeq" id="WP_091011322.1">
    <property type="nucleotide sequence ID" value="NZ_CP041745.1"/>
</dbReference>
<dbReference type="Gene3D" id="1.10.10.60">
    <property type="entry name" value="Homeodomain-like"/>
    <property type="match status" value="2"/>
</dbReference>
<dbReference type="PANTHER" id="PTHR40055">
    <property type="entry name" value="TRANSCRIPTIONAL REGULATOR YGIV-RELATED"/>
    <property type="match status" value="1"/>
</dbReference>
<keyword evidence="6" id="KW-1185">Reference proteome</keyword>
<keyword evidence="3" id="KW-0804">Transcription</keyword>
<keyword evidence="2" id="KW-0238">DNA-binding</keyword>
<dbReference type="Gene3D" id="3.20.80.10">
    <property type="entry name" value="Regulatory factor, effector binding domain"/>
    <property type="match status" value="1"/>
</dbReference>
<dbReference type="InterPro" id="IPR029442">
    <property type="entry name" value="GyrI-like"/>
</dbReference>
<protein>
    <submittedName>
        <fullName evidence="5">AraC family transcriptional regulator</fullName>
    </submittedName>
</protein>
<evidence type="ECO:0000313" key="5">
    <source>
        <dbReference type="EMBL" id="SFI50935.1"/>
    </source>
</evidence>
<dbReference type="PRINTS" id="PR00032">
    <property type="entry name" value="HTHARAC"/>
</dbReference>
<dbReference type="InterPro" id="IPR018062">
    <property type="entry name" value="HTH_AraC-typ_CS"/>
</dbReference>
<dbReference type="PANTHER" id="PTHR40055:SF1">
    <property type="entry name" value="TRANSCRIPTIONAL REGULATOR YGIV-RELATED"/>
    <property type="match status" value="1"/>
</dbReference>
<evidence type="ECO:0000256" key="3">
    <source>
        <dbReference type="ARBA" id="ARBA00023163"/>
    </source>
</evidence>
<dbReference type="GO" id="GO:0043565">
    <property type="term" value="F:sequence-specific DNA binding"/>
    <property type="evidence" value="ECO:0007669"/>
    <property type="project" value="InterPro"/>
</dbReference>
<dbReference type="Pfam" id="PF12833">
    <property type="entry name" value="HTH_18"/>
    <property type="match status" value="1"/>
</dbReference>
<evidence type="ECO:0000256" key="2">
    <source>
        <dbReference type="ARBA" id="ARBA00023125"/>
    </source>
</evidence>
<dbReference type="InterPro" id="IPR050908">
    <property type="entry name" value="SmbC-like"/>
</dbReference>
<organism evidence="5 6">
    <name type="scientific">Paraburkholderia megapolitana</name>
    <dbReference type="NCBI Taxonomy" id="420953"/>
    <lineage>
        <taxon>Bacteria</taxon>
        <taxon>Pseudomonadati</taxon>
        <taxon>Pseudomonadota</taxon>
        <taxon>Betaproteobacteria</taxon>
        <taxon>Burkholderiales</taxon>
        <taxon>Burkholderiaceae</taxon>
        <taxon>Paraburkholderia</taxon>
    </lineage>
</organism>
<dbReference type="SMART" id="SM00342">
    <property type="entry name" value="HTH_ARAC"/>
    <property type="match status" value="1"/>
</dbReference>
<keyword evidence="1" id="KW-0805">Transcription regulation</keyword>
<gene>
    <name evidence="5" type="ORF">SAMN05192543_103398</name>
</gene>
<dbReference type="PROSITE" id="PS01124">
    <property type="entry name" value="HTH_ARAC_FAMILY_2"/>
    <property type="match status" value="1"/>
</dbReference>
<name>A0A1I3ISK7_9BURK</name>
<dbReference type="Pfam" id="PF06445">
    <property type="entry name" value="GyrI-like"/>
    <property type="match status" value="1"/>
</dbReference>
<reference evidence="5 6" key="1">
    <citation type="submission" date="2016-10" db="EMBL/GenBank/DDBJ databases">
        <authorList>
            <person name="de Groot N.N."/>
        </authorList>
    </citation>
    <scope>NUCLEOTIDE SEQUENCE [LARGE SCALE GENOMIC DNA]</scope>
    <source>
        <strain evidence="5 6">LMG 23650</strain>
    </source>
</reference>
<sequence length="292" mass="31979">MKATTESDYHHRIARVIEAILVDPGAPHTLESLASIAHFSPFHFHRIYRALTGESVAETVQRVRLAQAARHLTDASGPVSTVASDVGYDSPQAFARAFREFTGISPSTFQTRQQRLGTPQLDNETSIAHSDEQSAGLDWPSVELTELPPIDVLCLRHTGPIATIGQTFRSLLRVLKCDGETAKDQRMIGICTGDPELDDSFCYLAGIVLATPLEPVGAVEPVRLDGGLYATHRLVGPYALINPTFRVLIGGWLPQSGYEPDDRPVLEVYRNPPLSGLRHGRVTDLMIPIRKG</sequence>
<dbReference type="InterPro" id="IPR011256">
    <property type="entry name" value="Reg_factor_effector_dom_sf"/>
</dbReference>
<dbReference type="AlphaFoldDB" id="A0A1I3ISK7"/>
<dbReference type="InterPro" id="IPR020449">
    <property type="entry name" value="Tscrpt_reg_AraC-type_HTH"/>
</dbReference>
<dbReference type="SUPFAM" id="SSF46689">
    <property type="entry name" value="Homeodomain-like"/>
    <property type="match status" value="2"/>
</dbReference>
<dbReference type="OrthoDB" id="282744at2"/>
<dbReference type="Proteomes" id="UP000199548">
    <property type="component" value="Unassembled WGS sequence"/>
</dbReference>
<dbReference type="InterPro" id="IPR018060">
    <property type="entry name" value="HTH_AraC"/>
</dbReference>
<evidence type="ECO:0000313" key="6">
    <source>
        <dbReference type="Proteomes" id="UP000199548"/>
    </source>
</evidence>
<dbReference type="SUPFAM" id="SSF55136">
    <property type="entry name" value="Probable bacterial effector-binding domain"/>
    <property type="match status" value="1"/>
</dbReference>
<proteinExistence type="predicted"/>
<dbReference type="InterPro" id="IPR009057">
    <property type="entry name" value="Homeodomain-like_sf"/>
</dbReference>
<dbReference type="STRING" id="420953.SAMN05192543_103398"/>
<accession>A0A1I3ISK7</accession>
<dbReference type="InterPro" id="IPR010499">
    <property type="entry name" value="AraC_E-bd"/>
</dbReference>
<dbReference type="GO" id="GO:0003700">
    <property type="term" value="F:DNA-binding transcription factor activity"/>
    <property type="evidence" value="ECO:0007669"/>
    <property type="project" value="InterPro"/>
</dbReference>